<dbReference type="CDD" id="cd04586">
    <property type="entry name" value="CBS_pair_BON_assoc"/>
    <property type="match status" value="1"/>
</dbReference>
<dbReference type="Proteomes" id="UP000002586">
    <property type="component" value="Chromosome"/>
</dbReference>
<dbReference type="eggNOG" id="COG0517">
    <property type="taxonomic scope" value="Bacteria"/>
</dbReference>
<sequence length="153" mass="16328">MTLTARDIMNSDPPTVTVHATVHEVAVLLAQKNICAVPVLDEGVLVGIITEGDLIDRVKQVHLPTLINILDAVISVGGSHQFEEDLRKVAACKASEIMTPTLISVGPDADLRKIATVLAEQHVSVVPVVGEERLLGLIDKSDVIRGMLLSNEA</sequence>
<keyword evidence="5" id="KW-1185">Reference proteome</keyword>
<accession>A0L685</accession>
<keyword evidence="1 2" id="KW-0129">CBS domain</keyword>
<dbReference type="Gene3D" id="3.10.580.10">
    <property type="entry name" value="CBS-domain"/>
    <property type="match status" value="1"/>
</dbReference>
<reference evidence="4 5" key="2">
    <citation type="journal article" date="2012" name="Int. J. Syst. Evol. Microbiol.">
        <title>Magnetococcus marinus gen. nov., sp. nov., a marine, magnetotactic bacterium that represents a novel lineage (Magnetococcaceae fam. nov.; Magnetococcales ord. nov.) at the base of the Alphaproteobacteria.</title>
        <authorList>
            <person name="Bazylinski D.A."/>
            <person name="Williams T.J."/>
            <person name="Lefevre C.T."/>
            <person name="Berg R.J."/>
            <person name="Zhang C.L."/>
            <person name="Bowser S.S."/>
            <person name="Dean A.J."/>
            <person name="Beveridge T.J."/>
        </authorList>
    </citation>
    <scope>NUCLEOTIDE SEQUENCE [LARGE SCALE GENOMIC DNA]</scope>
    <source>
        <strain evidence="5">ATCC BAA-1437 / JCM 17883 / MC-1</strain>
    </source>
</reference>
<proteinExistence type="predicted"/>
<dbReference type="InterPro" id="IPR051257">
    <property type="entry name" value="Diverse_CBS-Domain"/>
</dbReference>
<dbReference type="PROSITE" id="PS51371">
    <property type="entry name" value="CBS"/>
    <property type="match status" value="2"/>
</dbReference>
<dbReference type="KEGG" id="mgm:Mmc1_0960"/>
<dbReference type="EMBL" id="CP000471">
    <property type="protein sequence ID" value="ABK43478.1"/>
    <property type="molecule type" value="Genomic_DNA"/>
</dbReference>
<reference evidence="5" key="1">
    <citation type="journal article" date="2009" name="Appl. Environ. Microbiol.">
        <title>Complete genome sequence of the chemolithoautotrophic marine magnetotactic coccus strain MC-1.</title>
        <authorList>
            <person name="Schubbe S."/>
            <person name="Williams T.J."/>
            <person name="Xie G."/>
            <person name="Kiss H.E."/>
            <person name="Brettin T.S."/>
            <person name="Martinez D."/>
            <person name="Ross C.A."/>
            <person name="Schuler D."/>
            <person name="Cox B.L."/>
            <person name="Nealson K.H."/>
            <person name="Bazylinski D.A."/>
        </authorList>
    </citation>
    <scope>NUCLEOTIDE SEQUENCE [LARGE SCALE GENOMIC DNA]</scope>
    <source>
        <strain evidence="5">ATCC BAA-1437 / JCM 17883 / MC-1</strain>
    </source>
</reference>
<evidence type="ECO:0000313" key="5">
    <source>
        <dbReference type="Proteomes" id="UP000002586"/>
    </source>
</evidence>
<dbReference type="InterPro" id="IPR000644">
    <property type="entry name" value="CBS_dom"/>
</dbReference>
<evidence type="ECO:0000256" key="1">
    <source>
        <dbReference type="ARBA" id="ARBA00023122"/>
    </source>
</evidence>
<dbReference type="HOGENOM" id="CLU_040681_9_0_5"/>
<dbReference type="PANTHER" id="PTHR43080:SF26">
    <property type="entry name" value="REGULATORY PROTEIN"/>
    <property type="match status" value="1"/>
</dbReference>
<feature type="domain" description="CBS" evidence="3">
    <location>
        <begin position="9"/>
        <end position="65"/>
    </location>
</feature>
<organism evidence="4 5">
    <name type="scientific">Magnetococcus marinus (strain ATCC BAA-1437 / JCM 17883 / MC-1)</name>
    <dbReference type="NCBI Taxonomy" id="156889"/>
    <lineage>
        <taxon>Bacteria</taxon>
        <taxon>Pseudomonadati</taxon>
        <taxon>Pseudomonadota</taxon>
        <taxon>Magnetococcia</taxon>
        <taxon>Magnetococcales</taxon>
        <taxon>Magnetococcaceae</taxon>
        <taxon>Magnetococcus</taxon>
    </lineage>
</organism>
<dbReference type="SUPFAM" id="SSF54631">
    <property type="entry name" value="CBS-domain pair"/>
    <property type="match status" value="1"/>
</dbReference>
<dbReference type="STRING" id="156889.Mmc1_0960"/>
<dbReference type="RefSeq" id="WP_011712635.1">
    <property type="nucleotide sequence ID" value="NC_008576.1"/>
</dbReference>
<evidence type="ECO:0000259" key="3">
    <source>
        <dbReference type="PROSITE" id="PS51371"/>
    </source>
</evidence>
<dbReference type="PANTHER" id="PTHR43080">
    <property type="entry name" value="CBS DOMAIN-CONTAINING PROTEIN CBSX3, MITOCHONDRIAL"/>
    <property type="match status" value="1"/>
</dbReference>
<name>A0L685_MAGMM</name>
<protein>
    <submittedName>
        <fullName evidence="4">CBS domain containing membrane protein</fullName>
    </submittedName>
</protein>
<dbReference type="Pfam" id="PF00571">
    <property type="entry name" value="CBS"/>
    <property type="match status" value="2"/>
</dbReference>
<dbReference type="AlphaFoldDB" id="A0L685"/>
<evidence type="ECO:0000256" key="2">
    <source>
        <dbReference type="PROSITE-ProRule" id="PRU00703"/>
    </source>
</evidence>
<evidence type="ECO:0000313" key="4">
    <source>
        <dbReference type="EMBL" id="ABK43478.1"/>
    </source>
</evidence>
<dbReference type="OrthoDB" id="9783590at2"/>
<dbReference type="SMART" id="SM00116">
    <property type="entry name" value="CBS"/>
    <property type="match status" value="2"/>
</dbReference>
<gene>
    <name evidence="4" type="ordered locus">Mmc1_0960</name>
</gene>
<dbReference type="InterPro" id="IPR046342">
    <property type="entry name" value="CBS_dom_sf"/>
</dbReference>
<feature type="domain" description="CBS" evidence="3">
    <location>
        <begin position="98"/>
        <end position="153"/>
    </location>
</feature>